<dbReference type="AlphaFoldDB" id="A0A4V2XAT9"/>
<evidence type="ECO:0000256" key="6">
    <source>
        <dbReference type="RuleBase" id="RU003915"/>
    </source>
</evidence>
<evidence type="ECO:0000256" key="2">
    <source>
        <dbReference type="ARBA" id="ARBA00006577"/>
    </source>
</evidence>
<keyword evidence="4 5" id="KW-0413">Isomerase</keyword>
<dbReference type="InterPro" id="IPR001179">
    <property type="entry name" value="PPIase_FKBP_dom"/>
</dbReference>
<comment type="caution">
    <text evidence="9">The sequence shown here is derived from an EMBL/GenBank/DDBJ whole genome shotgun (WGS) entry which is preliminary data.</text>
</comment>
<dbReference type="PROSITE" id="PS50059">
    <property type="entry name" value="FKBP_PPIASE"/>
    <property type="match status" value="2"/>
</dbReference>
<evidence type="ECO:0000256" key="7">
    <source>
        <dbReference type="SAM" id="SignalP"/>
    </source>
</evidence>
<evidence type="ECO:0000256" key="4">
    <source>
        <dbReference type="ARBA" id="ARBA00023235"/>
    </source>
</evidence>
<evidence type="ECO:0000313" key="9">
    <source>
        <dbReference type="EMBL" id="TDB68775.1"/>
    </source>
</evidence>
<dbReference type="Pfam" id="PF00254">
    <property type="entry name" value="FKBP_C"/>
    <property type="match status" value="1"/>
</dbReference>
<keyword evidence="10" id="KW-1185">Reference proteome</keyword>
<evidence type="ECO:0000256" key="5">
    <source>
        <dbReference type="PROSITE-ProRule" id="PRU00277"/>
    </source>
</evidence>
<evidence type="ECO:0000256" key="3">
    <source>
        <dbReference type="ARBA" id="ARBA00023110"/>
    </source>
</evidence>
<dbReference type="SUPFAM" id="SSF54534">
    <property type="entry name" value="FKBP-like"/>
    <property type="match status" value="2"/>
</dbReference>
<sequence>MKVVNTNGWIVALGLLVGGLLSACNDQSNIIGDQKKAQNDEEIRTYLSENGITAQRTTEGLYYSVISRGTSGQKVAVGDEVKVTYVATRLDGVLVDSSEITLNKPVRAIFGISKLPFFSDQAMSLVFGTPLLTEGDSAVLFLPSYLSLGATGTLLFPAYSPVRIDLKVTSISTETEQMDAFVRDHAVVITETTESGLRFGKLVSYPDSAEVKDGSVLQVKYTGRRMDYTIFDSGTISVTVGSTSLVRGFTEGLLKLRAGEKANLLFPSALGYGTQGNNNIPGFAPLYFEVEIVSKSN</sequence>
<dbReference type="RefSeq" id="WP_132113182.1">
    <property type="nucleotide sequence ID" value="NZ_SMJU01000001.1"/>
</dbReference>
<feature type="chain" id="PRO_5020965285" description="Peptidyl-prolyl cis-trans isomerase" evidence="7">
    <location>
        <begin position="24"/>
        <end position="297"/>
    </location>
</feature>
<feature type="domain" description="PPIase FKBP-type" evidence="8">
    <location>
        <begin position="78"/>
        <end position="172"/>
    </location>
</feature>
<gene>
    <name evidence="9" type="ORF">EZE20_00055</name>
</gene>
<proteinExistence type="inferred from homology"/>
<comment type="similarity">
    <text evidence="2 6">Belongs to the FKBP-type PPIase family.</text>
</comment>
<organism evidence="9 10">
    <name type="scientific">Arundinibacter roseus</name>
    <dbReference type="NCBI Taxonomy" id="2070510"/>
    <lineage>
        <taxon>Bacteria</taxon>
        <taxon>Pseudomonadati</taxon>
        <taxon>Bacteroidota</taxon>
        <taxon>Cytophagia</taxon>
        <taxon>Cytophagales</taxon>
        <taxon>Spirosomataceae</taxon>
        <taxon>Arundinibacter</taxon>
    </lineage>
</organism>
<keyword evidence="3 5" id="KW-0697">Rotamase</keyword>
<dbReference type="EMBL" id="SMJU01000001">
    <property type="protein sequence ID" value="TDB68775.1"/>
    <property type="molecule type" value="Genomic_DNA"/>
</dbReference>
<dbReference type="Proteomes" id="UP000295706">
    <property type="component" value="Unassembled WGS sequence"/>
</dbReference>
<evidence type="ECO:0000259" key="8">
    <source>
        <dbReference type="PROSITE" id="PS50059"/>
    </source>
</evidence>
<dbReference type="GO" id="GO:0003755">
    <property type="term" value="F:peptidyl-prolyl cis-trans isomerase activity"/>
    <property type="evidence" value="ECO:0007669"/>
    <property type="project" value="UniProtKB-UniRule"/>
</dbReference>
<keyword evidence="7" id="KW-0732">Signal</keyword>
<dbReference type="PANTHER" id="PTHR43811:SF19">
    <property type="entry name" value="39 KDA FK506-BINDING NUCLEAR PROTEIN"/>
    <property type="match status" value="1"/>
</dbReference>
<accession>A0A4V2XAT9</accession>
<evidence type="ECO:0000256" key="1">
    <source>
        <dbReference type="ARBA" id="ARBA00000971"/>
    </source>
</evidence>
<feature type="signal peptide" evidence="7">
    <location>
        <begin position="1"/>
        <end position="23"/>
    </location>
</feature>
<name>A0A4V2XAT9_9BACT</name>
<dbReference type="OrthoDB" id="979394at2"/>
<dbReference type="InterPro" id="IPR046357">
    <property type="entry name" value="PPIase_dom_sf"/>
</dbReference>
<dbReference type="PANTHER" id="PTHR43811">
    <property type="entry name" value="FKBP-TYPE PEPTIDYL-PROLYL CIS-TRANS ISOMERASE FKPA"/>
    <property type="match status" value="1"/>
</dbReference>
<evidence type="ECO:0000313" key="10">
    <source>
        <dbReference type="Proteomes" id="UP000295706"/>
    </source>
</evidence>
<protein>
    <recommendedName>
        <fullName evidence="6">Peptidyl-prolyl cis-trans isomerase</fullName>
        <ecNumber evidence="6">5.2.1.8</ecNumber>
    </recommendedName>
</protein>
<dbReference type="Gene3D" id="3.10.50.40">
    <property type="match status" value="2"/>
</dbReference>
<reference evidence="9 10" key="1">
    <citation type="submission" date="2019-02" db="EMBL/GenBank/DDBJ databases">
        <title>Arundinibacter roseus gen. nov., sp. nov., a new member of the family Cytophagaceae.</title>
        <authorList>
            <person name="Szuroczki S."/>
            <person name="Khayer B."/>
            <person name="Sproer C."/>
            <person name="Toumi M."/>
            <person name="Szabo A."/>
            <person name="Felfoldi T."/>
            <person name="Schumann P."/>
            <person name="Toth E."/>
        </authorList>
    </citation>
    <scope>NUCLEOTIDE SEQUENCE [LARGE SCALE GENOMIC DNA]</scope>
    <source>
        <strain evidence="9 10">DMA-k-7a</strain>
    </source>
</reference>
<dbReference type="PROSITE" id="PS51257">
    <property type="entry name" value="PROKAR_LIPOPROTEIN"/>
    <property type="match status" value="1"/>
</dbReference>
<dbReference type="EC" id="5.2.1.8" evidence="6"/>
<comment type="catalytic activity">
    <reaction evidence="1 5 6">
        <text>[protein]-peptidylproline (omega=180) = [protein]-peptidylproline (omega=0)</text>
        <dbReference type="Rhea" id="RHEA:16237"/>
        <dbReference type="Rhea" id="RHEA-COMP:10747"/>
        <dbReference type="Rhea" id="RHEA-COMP:10748"/>
        <dbReference type="ChEBI" id="CHEBI:83833"/>
        <dbReference type="ChEBI" id="CHEBI:83834"/>
        <dbReference type="EC" id="5.2.1.8"/>
    </reaction>
</comment>
<feature type="domain" description="PPIase FKBP-type" evidence="8">
    <location>
        <begin position="214"/>
        <end position="296"/>
    </location>
</feature>